<feature type="transmembrane region" description="Helical" evidence="2">
    <location>
        <begin position="38"/>
        <end position="59"/>
    </location>
</feature>
<dbReference type="InterPro" id="IPR001304">
    <property type="entry name" value="C-type_lectin-like"/>
</dbReference>
<evidence type="ECO:0000256" key="1">
    <source>
        <dbReference type="ARBA" id="ARBA00023157"/>
    </source>
</evidence>
<dbReference type="PROSITE" id="PS00615">
    <property type="entry name" value="C_TYPE_LECTIN_1"/>
    <property type="match status" value="1"/>
</dbReference>
<keyword evidence="5" id="KW-1185">Reference proteome</keyword>
<dbReference type="InterPro" id="IPR016187">
    <property type="entry name" value="CTDL_fold"/>
</dbReference>
<dbReference type="SMART" id="SM00034">
    <property type="entry name" value="CLECT"/>
    <property type="match status" value="2"/>
</dbReference>
<feature type="domain" description="C-type lectin" evidence="3">
    <location>
        <begin position="64"/>
        <end position="172"/>
    </location>
</feature>
<reference evidence="5" key="1">
    <citation type="submission" date="2013-03" db="EMBL/GenBank/DDBJ databases">
        <authorList>
            <person name="Jeffery W."/>
            <person name="Warren W."/>
            <person name="Wilson R.K."/>
        </authorList>
    </citation>
    <scope>NUCLEOTIDE SEQUENCE</scope>
    <source>
        <strain evidence="5">female</strain>
    </source>
</reference>
<proteinExistence type="predicted"/>
<dbReference type="Proteomes" id="UP000018467">
    <property type="component" value="Unassembled WGS sequence"/>
</dbReference>
<dbReference type="Pfam" id="PF00059">
    <property type="entry name" value="Lectin_C"/>
    <property type="match status" value="2"/>
</dbReference>
<reference evidence="4" key="3">
    <citation type="submission" date="2025-08" db="UniProtKB">
        <authorList>
            <consortium name="Ensembl"/>
        </authorList>
    </citation>
    <scope>IDENTIFICATION</scope>
</reference>
<dbReference type="Gene3D" id="3.10.100.10">
    <property type="entry name" value="Mannose-Binding Protein A, subunit A"/>
    <property type="match status" value="2"/>
</dbReference>
<dbReference type="InterPro" id="IPR018378">
    <property type="entry name" value="C-type_lectin_CS"/>
</dbReference>
<keyword evidence="2" id="KW-0812">Transmembrane</keyword>
<dbReference type="PANTHER" id="PTHR45784">
    <property type="entry name" value="C-TYPE LECTIN DOMAIN FAMILY 20 MEMBER A-RELATED"/>
    <property type="match status" value="1"/>
</dbReference>
<feature type="transmembrane region" description="Helical" evidence="2">
    <location>
        <begin position="7"/>
        <end position="26"/>
    </location>
</feature>
<dbReference type="InParanoid" id="A0A3B1IQ73"/>
<dbReference type="GeneTree" id="ENSGT01100000263473"/>
<keyword evidence="1" id="KW-1015">Disulfide bond</keyword>
<dbReference type="CDD" id="cd00037">
    <property type="entry name" value="CLECT"/>
    <property type="match status" value="1"/>
</dbReference>
<dbReference type="InterPro" id="IPR016186">
    <property type="entry name" value="C-type_lectin-like/link_sf"/>
</dbReference>
<dbReference type="PANTHER" id="PTHR45784:SF3">
    <property type="entry name" value="C-TYPE LECTIN DOMAIN FAMILY 4 MEMBER K-LIKE-RELATED"/>
    <property type="match status" value="1"/>
</dbReference>
<keyword evidence="2" id="KW-1133">Transmembrane helix</keyword>
<dbReference type="PROSITE" id="PS50041">
    <property type="entry name" value="C_TYPE_LECTIN_2"/>
    <property type="match status" value="2"/>
</dbReference>
<keyword evidence="2" id="KW-0472">Membrane</keyword>
<dbReference type="SUPFAM" id="SSF56436">
    <property type="entry name" value="C-type lectin-like"/>
    <property type="match status" value="2"/>
</dbReference>
<name>A0A3B1IQ73_ASTMX</name>
<evidence type="ECO:0000256" key="2">
    <source>
        <dbReference type="SAM" id="Phobius"/>
    </source>
</evidence>
<reference evidence="5" key="2">
    <citation type="journal article" date="2014" name="Nat. Commun.">
        <title>The cavefish genome reveals candidate genes for eye loss.</title>
        <authorList>
            <person name="McGaugh S.E."/>
            <person name="Gross J.B."/>
            <person name="Aken B."/>
            <person name="Blin M."/>
            <person name="Borowsky R."/>
            <person name="Chalopin D."/>
            <person name="Hinaux H."/>
            <person name="Jeffery W.R."/>
            <person name="Keene A."/>
            <person name="Ma L."/>
            <person name="Minx P."/>
            <person name="Murphy D."/>
            <person name="O'Quin K.E."/>
            <person name="Retaux S."/>
            <person name="Rohner N."/>
            <person name="Searle S.M."/>
            <person name="Stahl B.A."/>
            <person name="Tabin C."/>
            <person name="Volff J.N."/>
            <person name="Yoshizawa M."/>
            <person name="Warren W.C."/>
        </authorList>
    </citation>
    <scope>NUCLEOTIDE SEQUENCE [LARGE SCALE GENOMIC DNA]</scope>
    <source>
        <strain evidence="5">female</strain>
    </source>
</reference>
<organism evidence="4 5">
    <name type="scientific">Astyanax mexicanus</name>
    <name type="common">Blind cave fish</name>
    <name type="synonym">Astyanax fasciatus mexicanus</name>
    <dbReference type="NCBI Taxonomy" id="7994"/>
    <lineage>
        <taxon>Eukaryota</taxon>
        <taxon>Metazoa</taxon>
        <taxon>Chordata</taxon>
        <taxon>Craniata</taxon>
        <taxon>Vertebrata</taxon>
        <taxon>Euteleostomi</taxon>
        <taxon>Actinopterygii</taxon>
        <taxon>Neopterygii</taxon>
        <taxon>Teleostei</taxon>
        <taxon>Ostariophysi</taxon>
        <taxon>Characiformes</taxon>
        <taxon>Characoidei</taxon>
        <taxon>Acestrorhamphidae</taxon>
        <taxon>Acestrorhamphinae</taxon>
        <taxon>Astyanax</taxon>
    </lineage>
</organism>
<evidence type="ECO:0000313" key="5">
    <source>
        <dbReference type="Proteomes" id="UP000018467"/>
    </source>
</evidence>
<reference evidence="4" key="4">
    <citation type="submission" date="2025-09" db="UniProtKB">
        <authorList>
            <consortium name="Ensembl"/>
        </authorList>
    </citation>
    <scope>IDENTIFICATION</scope>
</reference>
<feature type="domain" description="C-type lectin" evidence="3">
    <location>
        <begin position="177"/>
        <end position="285"/>
    </location>
</feature>
<sequence>MNRIISQLLLISGVVVIYLFTIYLHNKFIVLNFSVSERLHKAITVSVFVSAGLLGYSFSQLRQYHYVGKSMNWFDAQSYCRRWFTDLATLNSINEVSRVLKVIDPAYTGSFWIGLKRGTYSKWGWSAGNNTLAQYTNWDKSEPTEVPCGMLSSYATGWTTHDCTHYHYLLCFNALATDSSRWILLQTELTWKEAQTLCRKNYTDLASIRNAQDELQIAPIVQNMYYVWIGLFSDDWEWSDLSKTTFRYWADSEPGSTDKCAAVAVSDLGRWYDQDCYLTQSFVCYGDMKTVKHQLLRLKVSFAGNTEDPLVLLDALLKQMMVTHRIGSDTALVWRKRNGSVFRLVKTMMTREKCQ</sequence>
<dbReference type="Bgee" id="ENSAMXG00000035334">
    <property type="expression patterns" value="Expressed in testis and 2 other cell types or tissues"/>
</dbReference>
<dbReference type="AlphaFoldDB" id="A0A3B1IQ73"/>
<evidence type="ECO:0000259" key="3">
    <source>
        <dbReference type="PROSITE" id="PS50041"/>
    </source>
</evidence>
<protein>
    <recommendedName>
        <fullName evidence="3">C-type lectin domain-containing protein</fullName>
    </recommendedName>
</protein>
<accession>A0A3B1IQ73</accession>
<evidence type="ECO:0000313" key="4">
    <source>
        <dbReference type="Ensembl" id="ENSAMXP00000032112.1"/>
    </source>
</evidence>
<dbReference type="Ensembl" id="ENSAMXT00000044492.1">
    <property type="protein sequence ID" value="ENSAMXP00000032112.1"/>
    <property type="gene ID" value="ENSAMXG00000035334.1"/>
</dbReference>